<keyword evidence="3" id="KW-0575">Peroxidase</keyword>
<reference evidence="15 16" key="1">
    <citation type="journal article" date="2010" name="J. Bacteriol.">
        <title>Genome sequence of Pantoea ananatis LMG20103, the causative agent of Eucalyptus blight and dieback.</title>
        <authorList>
            <person name="De Maayer P."/>
            <person name="Chan W.Y."/>
            <person name="Venter S.N."/>
            <person name="Toth I.K."/>
            <person name="Birch P.R."/>
            <person name="Joubert F."/>
            <person name="Coutinho T.A."/>
        </authorList>
    </citation>
    <scope>NUCLEOTIDE SEQUENCE [LARGE SCALE GENOMIC DNA]</scope>
    <source>
        <strain evidence="15 16">LMG 20103</strain>
    </source>
</reference>
<keyword evidence="13" id="KW-0732">Signal</keyword>
<dbReference type="HOGENOM" id="CLU_042529_14_2_6"/>
<dbReference type="InterPro" id="IPR000866">
    <property type="entry name" value="AhpC/TSA"/>
</dbReference>
<keyword evidence="16" id="KW-1185">Reference proteome</keyword>
<dbReference type="STRING" id="706191.PANA_4085"/>
<evidence type="ECO:0000256" key="2">
    <source>
        <dbReference type="ARBA" id="ARBA00013017"/>
    </source>
</evidence>
<dbReference type="EC" id="1.11.1.24" evidence="2"/>
<dbReference type="CDD" id="cd03017">
    <property type="entry name" value="PRX_BCP"/>
    <property type="match status" value="1"/>
</dbReference>
<dbReference type="GO" id="GO:0045454">
    <property type="term" value="P:cell redox homeostasis"/>
    <property type="evidence" value="ECO:0007669"/>
    <property type="project" value="TreeGrafter"/>
</dbReference>
<name>D4GFD2_PANAM</name>
<evidence type="ECO:0000259" key="14">
    <source>
        <dbReference type="PROSITE" id="PS51352"/>
    </source>
</evidence>
<dbReference type="Proteomes" id="UP000001702">
    <property type="component" value="Chromosome"/>
</dbReference>
<evidence type="ECO:0000256" key="5">
    <source>
        <dbReference type="ARBA" id="ARBA00023002"/>
    </source>
</evidence>
<comment type="catalytic activity">
    <reaction evidence="12">
        <text>a hydroperoxide + [thioredoxin]-dithiol = an alcohol + [thioredoxin]-disulfide + H2O</text>
        <dbReference type="Rhea" id="RHEA:62620"/>
        <dbReference type="Rhea" id="RHEA-COMP:10698"/>
        <dbReference type="Rhea" id="RHEA-COMP:10700"/>
        <dbReference type="ChEBI" id="CHEBI:15377"/>
        <dbReference type="ChEBI" id="CHEBI:29950"/>
        <dbReference type="ChEBI" id="CHEBI:30879"/>
        <dbReference type="ChEBI" id="CHEBI:35924"/>
        <dbReference type="ChEBI" id="CHEBI:50058"/>
        <dbReference type="EC" id="1.11.1.24"/>
    </reaction>
</comment>
<keyword evidence="4" id="KW-0049">Antioxidant</keyword>
<evidence type="ECO:0000256" key="10">
    <source>
        <dbReference type="ARBA" id="ARBA00041373"/>
    </source>
</evidence>
<feature type="domain" description="Thioredoxin" evidence="14">
    <location>
        <begin position="49"/>
        <end position="200"/>
    </location>
</feature>
<dbReference type="InterPro" id="IPR013766">
    <property type="entry name" value="Thioredoxin_domain"/>
</dbReference>
<evidence type="ECO:0000313" key="16">
    <source>
        <dbReference type="Proteomes" id="UP000001702"/>
    </source>
</evidence>
<evidence type="ECO:0000256" key="12">
    <source>
        <dbReference type="ARBA" id="ARBA00049091"/>
    </source>
</evidence>
<accession>D4GFD2</accession>
<evidence type="ECO:0000256" key="3">
    <source>
        <dbReference type="ARBA" id="ARBA00022559"/>
    </source>
</evidence>
<evidence type="ECO:0000256" key="6">
    <source>
        <dbReference type="ARBA" id="ARBA00023157"/>
    </source>
</evidence>
<dbReference type="SUPFAM" id="SSF52833">
    <property type="entry name" value="Thioredoxin-like"/>
    <property type="match status" value="1"/>
</dbReference>
<dbReference type="PROSITE" id="PS51352">
    <property type="entry name" value="THIOREDOXIN_2"/>
    <property type="match status" value="1"/>
</dbReference>
<evidence type="ECO:0000256" key="4">
    <source>
        <dbReference type="ARBA" id="ARBA00022862"/>
    </source>
</evidence>
<sequence>MNLVLTCKGHLCLLVDGEKRMRIKNHLKMLTAASLLALSFPMTSAFAALPVGAKAPDFKLEAALAGKETTFSLQQALQKGPVVLYFFPAAFSAGCTLEAHAFAEATDDFKKEGATVIGVTAGNTDQIEKFSKLECRDKFTVAADPGAKVAAEYKSTMEMKGKTLSDRTSYVIAPDGKILLSYTDKNPESHIQKTLDAVKKYRQANPA</sequence>
<evidence type="ECO:0000256" key="13">
    <source>
        <dbReference type="SAM" id="SignalP"/>
    </source>
</evidence>
<feature type="chain" id="PRO_5003057946" description="thioredoxin-dependent peroxiredoxin" evidence="13">
    <location>
        <begin position="48"/>
        <end position="207"/>
    </location>
</feature>
<keyword evidence="6" id="KW-1015">Disulfide bond</keyword>
<protein>
    <recommendedName>
        <fullName evidence="2">thioredoxin-dependent peroxiredoxin</fullName>
        <ecNumber evidence="2">1.11.1.24</ecNumber>
    </recommendedName>
    <alternativeName>
        <fullName evidence="10">Bacterioferritin comigratory protein</fullName>
    </alternativeName>
    <alternativeName>
        <fullName evidence="8">Thioredoxin peroxidase</fullName>
    </alternativeName>
    <alternativeName>
        <fullName evidence="11">Thioredoxin-dependent peroxiredoxin Bcp</fullName>
    </alternativeName>
</protein>
<dbReference type="Gene3D" id="3.40.30.10">
    <property type="entry name" value="Glutaredoxin"/>
    <property type="match status" value="1"/>
</dbReference>
<dbReference type="Pfam" id="PF00578">
    <property type="entry name" value="AhpC-TSA"/>
    <property type="match status" value="1"/>
</dbReference>
<evidence type="ECO:0000256" key="9">
    <source>
        <dbReference type="ARBA" id="ARBA00038489"/>
    </source>
</evidence>
<evidence type="ECO:0000313" key="15">
    <source>
        <dbReference type="EMBL" id="ADD79252.1"/>
    </source>
</evidence>
<keyword evidence="5" id="KW-0560">Oxidoreductase</keyword>
<proteinExistence type="inferred from homology"/>
<organism evidence="15 16">
    <name type="scientific">Pantoea ananatis (strain LMG 20103)</name>
    <dbReference type="NCBI Taxonomy" id="706191"/>
    <lineage>
        <taxon>Bacteria</taxon>
        <taxon>Pseudomonadati</taxon>
        <taxon>Pseudomonadota</taxon>
        <taxon>Gammaproteobacteria</taxon>
        <taxon>Enterobacterales</taxon>
        <taxon>Erwiniaceae</taxon>
        <taxon>Pantoea</taxon>
    </lineage>
</organism>
<comment type="function">
    <text evidence="1">Thiol-specific peroxidase that catalyzes the reduction of hydrogen peroxide and organic hydroperoxides to water and alcohols, respectively. Plays a role in cell protection against oxidative stress by detoxifying peroxides and as sensor of hydrogen peroxide-mediated signaling events.</text>
</comment>
<dbReference type="KEGG" id="pam:PANA_4085"/>
<dbReference type="GO" id="GO:0008379">
    <property type="term" value="F:thioredoxin peroxidase activity"/>
    <property type="evidence" value="ECO:0007669"/>
    <property type="project" value="TreeGrafter"/>
</dbReference>
<evidence type="ECO:0000256" key="8">
    <source>
        <dbReference type="ARBA" id="ARBA00032824"/>
    </source>
</evidence>
<evidence type="ECO:0000256" key="7">
    <source>
        <dbReference type="ARBA" id="ARBA00023284"/>
    </source>
</evidence>
<evidence type="ECO:0000256" key="11">
    <source>
        <dbReference type="ARBA" id="ARBA00042639"/>
    </source>
</evidence>
<feature type="signal peptide" evidence="13">
    <location>
        <begin position="1"/>
        <end position="47"/>
    </location>
</feature>
<gene>
    <name evidence="15" type="primary">bcp</name>
    <name evidence="15" type="ordered locus">PANA_4085</name>
</gene>
<comment type="similarity">
    <text evidence="9">Belongs to the peroxiredoxin family. BCP/PrxQ subfamily.</text>
</comment>
<dbReference type="AlphaFoldDB" id="D4GFD2"/>
<dbReference type="GO" id="GO:0005737">
    <property type="term" value="C:cytoplasm"/>
    <property type="evidence" value="ECO:0007669"/>
    <property type="project" value="TreeGrafter"/>
</dbReference>
<dbReference type="eggNOG" id="COG1225">
    <property type="taxonomic scope" value="Bacteria"/>
</dbReference>
<dbReference type="GO" id="GO:0034599">
    <property type="term" value="P:cellular response to oxidative stress"/>
    <property type="evidence" value="ECO:0007669"/>
    <property type="project" value="TreeGrafter"/>
</dbReference>
<evidence type="ECO:0000256" key="1">
    <source>
        <dbReference type="ARBA" id="ARBA00003330"/>
    </source>
</evidence>
<dbReference type="PANTHER" id="PTHR42801">
    <property type="entry name" value="THIOREDOXIN-DEPENDENT PEROXIDE REDUCTASE"/>
    <property type="match status" value="1"/>
</dbReference>
<dbReference type="InterPro" id="IPR050924">
    <property type="entry name" value="Peroxiredoxin_BCP/PrxQ"/>
</dbReference>
<dbReference type="EMBL" id="CP001875">
    <property type="protein sequence ID" value="ADD79252.1"/>
    <property type="molecule type" value="Genomic_DNA"/>
</dbReference>
<keyword evidence="7" id="KW-0676">Redox-active center</keyword>
<dbReference type="PANTHER" id="PTHR42801:SF4">
    <property type="entry name" value="AHPC_TSA FAMILY PROTEIN"/>
    <property type="match status" value="1"/>
</dbReference>
<dbReference type="InterPro" id="IPR036249">
    <property type="entry name" value="Thioredoxin-like_sf"/>
</dbReference>